<dbReference type="RefSeq" id="WP_382365204.1">
    <property type="nucleotide sequence ID" value="NZ_JBHLWV010000025.1"/>
</dbReference>
<proteinExistence type="predicted"/>
<dbReference type="EMBL" id="JBHLWV010000025">
    <property type="protein sequence ID" value="MFC0315971.1"/>
    <property type="molecule type" value="Genomic_DNA"/>
</dbReference>
<protein>
    <recommendedName>
        <fullName evidence="4">PE-PPE domain-containing protein</fullName>
    </recommendedName>
</protein>
<evidence type="ECO:0000313" key="3">
    <source>
        <dbReference type="Proteomes" id="UP001589783"/>
    </source>
</evidence>
<accession>A0ABV6HB48</accession>
<feature type="compositionally biased region" description="Low complexity" evidence="1">
    <location>
        <begin position="341"/>
        <end position="381"/>
    </location>
</feature>
<evidence type="ECO:0000256" key="1">
    <source>
        <dbReference type="SAM" id="MobiDB-lite"/>
    </source>
</evidence>
<keyword evidence="3" id="KW-1185">Reference proteome</keyword>
<dbReference type="Proteomes" id="UP001589783">
    <property type="component" value="Unassembled WGS sequence"/>
</dbReference>
<gene>
    <name evidence="2" type="ORF">ACFFJD_14045</name>
</gene>
<reference evidence="2 3" key="1">
    <citation type="submission" date="2024-09" db="EMBL/GenBank/DDBJ databases">
        <authorList>
            <person name="Sun Q."/>
            <person name="Mori K."/>
        </authorList>
    </citation>
    <scope>NUCLEOTIDE SEQUENCE [LARGE SCALE GENOMIC DNA]</scope>
    <source>
        <strain evidence="2 3">CCM 7957</strain>
    </source>
</reference>
<evidence type="ECO:0008006" key="4">
    <source>
        <dbReference type="Google" id="ProtNLM"/>
    </source>
</evidence>
<organism evidence="2 3">
    <name type="scientific">Gordonia phosphorivorans</name>
    <dbReference type="NCBI Taxonomy" id="1056982"/>
    <lineage>
        <taxon>Bacteria</taxon>
        <taxon>Bacillati</taxon>
        <taxon>Actinomycetota</taxon>
        <taxon>Actinomycetes</taxon>
        <taxon>Mycobacteriales</taxon>
        <taxon>Gordoniaceae</taxon>
        <taxon>Gordonia</taxon>
    </lineage>
</organism>
<evidence type="ECO:0000313" key="2">
    <source>
        <dbReference type="EMBL" id="MFC0315971.1"/>
    </source>
</evidence>
<sequence length="388" mass="39201">MSSRIRKSAVAATSVAAGAALVAGVALVPAGIESAQPEPTVYANPTLVNSTSIGGGLAIDPEGVITDLLGKPAWKLIADELGATTAVAVLPGAAIAFAAKNESATAFALGGLAVATTDFKVPLFPKPVPLGQVSCIGVLAFAHSSTEGACLNVLGTFDADYRKDAGEVSFALTNPIALAGILSGDMKVGELIKELLDGQPLSRLLTEDLSRITFGGSNIVSLTSEYALQQYAKSGGAVVIGWLGGELVLFPVIDSGLLEEQVNYLGLPQFNVDGFGKLTSISDIIPSLSVGAFKTPIPGVDVPAWSTEGLLDSVGTSADTKVLAGTVADEPTITEIEEAPADTTAAEQTPAETLPAETPAAPSVDTPATPEAEAPAADSSTLEFDAAS</sequence>
<comment type="caution">
    <text evidence="2">The sequence shown here is derived from an EMBL/GenBank/DDBJ whole genome shotgun (WGS) entry which is preliminary data.</text>
</comment>
<feature type="region of interest" description="Disordered" evidence="1">
    <location>
        <begin position="337"/>
        <end position="388"/>
    </location>
</feature>
<name>A0ABV6HB48_9ACTN</name>